<feature type="compositionally biased region" description="Acidic residues" evidence="10">
    <location>
        <begin position="482"/>
        <end position="497"/>
    </location>
</feature>
<evidence type="ECO:0000313" key="15">
    <source>
        <dbReference type="Proteomes" id="UP000014760"/>
    </source>
</evidence>
<evidence type="ECO:0000256" key="3">
    <source>
        <dbReference type="ARBA" id="ARBA00022692"/>
    </source>
</evidence>
<feature type="transmembrane region" description="Helical" evidence="11">
    <location>
        <begin position="68"/>
        <end position="93"/>
    </location>
</feature>
<dbReference type="EMBL" id="AMQN01006297">
    <property type="status" value="NOT_ANNOTATED_CDS"/>
    <property type="molecule type" value="Genomic_DNA"/>
</dbReference>
<dbReference type="PANTHER" id="PTHR24246:SF27">
    <property type="entry name" value="ADENOSINE RECEPTOR, ISOFORM A"/>
    <property type="match status" value="1"/>
</dbReference>
<evidence type="ECO:0000256" key="8">
    <source>
        <dbReference type="ARBA" id="ARBA00023180"/>
    </source>
</evidence>
<reference evidence="15" key="1">
    <citation type="submission" date="2012-12" db="EMBL/GenBank/DDBJ databases">
        <authorList>
            <person name="Hellsten U."/>
            <person name="Grimwood J."/>
            <person name="Chapman J.A."/>
            <person name="Shapiro H."/>
            <person name="Aerts A."/>
            <person name="Otillar R.P."/>
            <person name="Terry A.Y."/>
            <person name="Boore J.L."/>
            <person name="Simakov O."/>
            <person name="Marletaz F."/>
            <person name="Cho S.-J."/>
            <person name="Edsinger-Gonzales E."/>
            <person name="Havlak P."/>
            <person name="Kuo D.-H."/>
            <person name="Larsson T."/>
            <person name="Lv J."/>
            <person name="Arendt D."/>
            <person name="Savage R."/>
            <person name="Osoegawa K."/>
            <person name="de Jong P."/>
            <person name="Lindberg D.R."/>
            <person name="Seaver E.C."/>
            <person name="Weisblat D.A."/>
            <person name="Putnam N.H."/>
            <person name="Grigoriev I.V."/>
            <person name="Rokhsar D.S."/>
        </authorList>
    </citation>
    <scope>NUCLEOTIDE SEQUENCE</scope>
    <source>
        <strain evidence="15">I ESC-2004</strain>
    </source>
</reference>
<feature type="transmembrane region" description="Helical" evidence="11">
    <location>
        <begin position="31"/>
        <end position="56"/>
    </location>
</feature>
<keyword evidence="9" id="KW-0807">Transducer</keyword>
<evidence type="ECO:0000256" key="5">
    <source>
        <dbReference type="ARBA" id="ARBA00023040"/>
    </source>
</evidence>
<feature type="transmembrane region" description="Helical" evidence="11">
    <location>
        <begin position="244"/>
        <end position="268"/>
    </location>
</feature>
<keyword evidence="6 11" id="KW-0472">Membrane</keyword>
<dbReference type="HOGENOM" id="CLU_457296_0_0_1"/>
<dbReference type="Proteomes" id="UP000014760">
    <property type="component" value="Unassembled WGS sequence"/>
</dbReference>
<evidence type="ECO:0000256" key="9">
    <source>
        <dbReference type="ARBA" id="ARBA00023224"/>
    </source>
</evidence>
<dbReference type="Pfam" id="PF00001">
    <property type="entry name" value="7tm_1"/>
    <property type="match status" value="1"/>
</dbReference>
<dbReference type="InterPro" id="IPR000276">
    <property type="entry name" value="GPCR_Rhodpsn"/>
</dbReference>
<comment type="subcellular location">
    <subcellularLocation>
        <location evidence="1">Cell membrane</location>
        <topology evidence="1">Multi-pass membrane protein</topology>
    </subcellularLocation>
</comment>
<dbReference type="PROSITE" id="PS50262">
    <property type="entry name" value="G_PROTEIN_RECEP_F1_2"/>
    <property type="match status" value="1"/>
</dbReference>
<evidence type="ECO:0000256" key="4">
    <source>
        <dbReference type="ARBA" id="ARBA00022989"/>
    </source>
</evidence>
<dbReference type="STRING" id="283909.R7V1Y3"/>
<name>R7V1Y3_CAPTE</name>
<keyword evidence="5" id="KW-0297">G-protein coupled receptor</keyword>
<feature type="region of interest" description="Disordered" evidence="10">
    <location>
        <begin position="475"/>
        <end position="497"/>
    </location>
</feature>
<feature type="transmembrane region" description="Helical" evidence="11">
    <location>
        <begin position="280"/>
        <end position="301"/>
    </location>
</feature>
<dbReference type="GO" id="GO:0004930">
    <property type="term" value="F:G protein-coupled receptor activity"/>
    <property type="evidence" value="ECO:0007669"/>
    <property type="project" value="UniProtKB-KW"/>
</dbReference>
<sequence>MATLCIEDCWLNTTEEPQSALLPSRATPFQMVVRTLGIAGGLAAIVINAFTLVAFIHARLDKKSVTNTYIASLNCSDLLCGISGIMVFVSSIIRDAFPEVNQNLFMWMLSGLISFLFYNSLAGTLLISCDRLLATIWPMWYKTKMTSTIARICAMATWLTTLFITNIPLHISATRLDTSKRVLKIVTMNQLQPDKYSEYVLGPIIIILVLANCVVYSFVLIAYKKSIKRLQPSLQTMQLRSRRLTKTILGVVGITLLCWIPTVFFFITPPESDTGFKAQVSRAGFGLLLVPSILDNFIYAFRQNDYRRAYLNLLFGRRRPRDTMPRSKKRKTDRGNANPDVIKRAVQEFLDDACLQDAAKSQGVSKPTLQRYAKNAKDAKNTAESFTLSILTTRKRRMLHKIARIRSALMPIMEFRAINQPLWKGSMANRWRTSGDLFVKFHDSMKQQQVEWENSWVAKHTFIFFPLVGRKDVKERKQKEDDCPDNQTDEEDVEPMEEFNASDEEEMLALALKKCFKYFAGVILSEISEEGTLKVKLMKCVKGKTQQIAFIYPKVDDIDVVDHGDVVTLLPETGPCGGTPRAAKRLYFPEVDLSMYF</sequence>
<evidence type="ECO:0000256" key="1">
    <source>
        <dbReference type="ARBA" id="ARBA00004651"/>
    </source>
</evidence>
<protein>
    <recommendedName>
        <fullName evidence="12">G-protein coupled receptors family 1 profile domain-containing protein</fullName>
    </recommendedName>
</protein>
<feature type="transmembrane region" description="Helical" evidence="11">
    <location>
        <begin position="199"/>
        <end position="223"/>
    </location>
</feature>
<dbReference type="EnsemblMetazoa" id="CapteT208340">
    <property type="protein sequence ID" value="CapteP208340"/>
    <property type="gene ID" value="CapteG208340"/>
</dbReference>
<evidence type="ECO:0000256" key="7">
    <source>
        <dbReference type="ARBA" id="ARBA00023170"/>
    </source>
</evidence>
<evidence type="ECO:0000313" key="14">
    <source>
        <dbReference type="EnsemblMetazoa" id="CapteP208340"/>
    </source>
</evidence>
<keyword evidence="4 11" id="KW-1133">Transmembrane helix</keyword>
<feature type="transmembrane region" description="Helical" evidence="11">
    <location>
        <begin position="105"/>
        <end position="127"/>
    </location>
</feature>
<keyword evidence="2" id="KW-1003">Cell membrane</keyword>
<keyword evidence="7" id="KW-0675">Receptor</keyword>
<reference evidence="14" key="3">
    <citation type="submission" date="2015-06" db="UniProtKB">
        <authorList>
            <consortium name="EnsemblMetazoa"/>
        </authorList>
    </citation>
    <scope>IDENTIFICATION</scope>
</reference>
<keyword evidence="15" id="KW-1185">Reference proteome</keyword>
<dbReference type="PANTHER" id="PTHR24246">
    <property type="entry name" value="OLFACTORY RECEPTOR AND ADENOSINE RECEPTOR"/>
    <property type="match status" value="1"/>
</dbReference>
<dbReference type="GO" id="GO:0005886">
    <property type="term" value="C:plasma membrane"/>
    <property type="evidence" value="ECO:0007669"/>
    <property type="project" value="UniProtKB-SubCell"/>
</dbReference>
<gene>
    <name evidence="13" type="ORF">CAPTEDRAFT_208340</name>
</gene>
<feature type="domain" description="G-protein coupled receptors family 1 profile" evidence="12">
    <location>
        <begin position="47"/>
        <end position="299"/>
    </location>
</feature>
<dbReference type="PRINTS" id="PR00237">
    <property type="entry name" value="GPCRRHODOPSN"/>
</dbReference>
<proteinExistence type="predicted"/>
<reference evidence="13 15" key="2">
    <citation type="journal article" date="2013" name="Nature">
        <title>Insights into bilaterian evolution from three spiralian genomes.</title>
        <authorList>
            <person name="Simakov O."/>
            <person name="Marletaz F."/>
            <person name="Cho S.J."/>
            <person name="Edsinger-Gonzales E."/>
            <person name="Havlak P."/>
            <person name="Hellsten U."/>
            <person name="Kuo D.H."/>
            <person name="Larsson T."/>
            <person name="Lv J."/>
            <person name="Arendt D."/>
            <person name="Savage R."/>
            <person name="Osoegawa K."/>
            <person name="de Jong P."/>
            <person name="Grimwood J."/>
            <person name="Chapman J.A."/>
            <person name="Shapiro H."/>
            <person name="Aerts A."/>
            <person name="Otillar R.P."/>
            <person name="Terry A.Y."/>
            <person name="Boore J.L."/>
            <person name="Grigoriev I.V."/>
            <person name="Lindberg D.R."/>
            <person name="Seaver E.C."/>
            <person name="Weisblat D.A."/>
            <person name="Putnam N.H."/>
            <person name="Rokhsar D.S."/>
        </authorList>
    </citation>
    <scope>NUCLEOTIDE SEQUENCE</scope>
    <source>
        <strain evidence="13 15">I ESC-2004</strain>
    </source>
</reference>
<evidence type="ECO:0000256" key="10">
    <source>
        <dbReference type="SAM" id="MobiDB-lite"/>
    </source>
</evidence>
<organism evidence="13">
    <name type="scientific">Capitella teleta</name>
    <name type="common">Polychaete worm</name>
    <dbReference type="NCBI Taxonomy" id="283909"/>
    <lineage>
        <taxon>Eukaryota</taxon>
        <taxon>Metazoa</taxon>
        <taxon>Spiralia</taxon>
        <taxon>Lophotrochozoa</taxon>
        <taxon>Annelida</taxon>
        <taxon>Polychaeta</taxon>
        <taxon>Sedentaria</taxon>
        <taxon>Scolecida</taxon>
        <taxon>Capitellidae</taxon>
        <taxon>Capitella</taxon>
    </lineage>
</organism>
<evidence type="ECO:0000256" key="2">
    <source>
        <dbReference type="ARBA" id="ARBA00022475"/>
    </source>
</evidence>
<dbReference type="EMBL" id="AMQN01006298">
    <property type="status" value="NOT_ANNOTATED_CDS"/>
    <property type="molecule type" value="Genomic_DNA"/>
</dbReference>
<evidence type="ECO:0000256" key="6">
    <source>
        <dbReference type="ARBA" id="ARBA00023136"/>
    </source>
</evidence>
<dbReference type="OrthoDB" id="5967704at2759"/>
<dbReference type="EMBL" id="KB298038">
    <property type="protein sequence ID" value="ELU09686.1"/>
    <property type="molecule type" value="Genomic_DNA"/>
</dbReference>
<accession>R7V1Y3</accession>
<feature type="transmembrane region" description="Helical" evidence="11">
    <location>
        <begin position="148"/>
        <end position="171"/>
    </location>
</feature>
<dbReference type="Gene3D" id="1.20.1070.10">
    <property type="entry name" value="Rhodopsin 7-helix transmembrane proteins"/>
    <property type="match status" value="1"/>
</dbReference>
<evidence type="ECO:0000259" key="12">
    <source>
        <dbReference type="PROSITE" id="PS50262"/>
    </source>
</evidence>
<keyword evidence="3 11" id="KW-0812">Transmembrane</keyword>
<dbReference type="InterPro" id="IPR017452">
    <property type="entry name" value="GPCR_Rhodpsn_7TM"/>
</dbReference>
<dbReference type="SUPFAM" id="SSF81321">
    <property type="entry name" value="Family A G protein-coupled receptor-like"/>
    <property type="match status" value="1"/>
</dbReference>
<keyword evidence="8" id="KW-0325">Glycoprotein</keyword>
<evidence type="ECO:0000313" key="13">
    <source>
        <dbReference type="EMBL" id="ELU09686.1"/>
    </source>
</evidence>
<dbReference type="AlphaFoldDB" id="R7V1Y3"/>
<dbReference type="CDD" id="cd00637">
    <property type="entry name" value="7tm_classA_rhodopsin-like"/>
    <property type="match status" value="1"/>
</dbReference>
<evidence type="ECO:0000256" key="11">
    <source>
        <dbReference type="SAM" id="Phobius"/>
    </source>
</evidence>